<dbReference type="HOGENOM" id="CLU_133609_0_0_2"/>
<dbReference type="AlphaFoldDB" id="L0K1T9"/>
<dbReference type="eggNOG" id="arCOG10318">
    <property type="taxonomic scope" value="Archaea"/>
</dbReference>
<sequence>MIGALTVGKKAVTFGYKRFGIPGAVASGGVALAGYVAVRRALRSVSESEDVDAAIDAGTIEDAVANDGVGAVADPDVLDDAIDRDELDSDVEMDDLESSVEGEADAAENEIDDIDEGDDIDDIDEGDDIGDIDEGDDSETGDE</sequence>
<gene>
    <name evidence="2" type="ORF">Natoc_2761</name>
</gene>
<accession>L0K1T9</accession>
<evidence type="ECO:0000313" key="2">
    <source>
        <dbReference type="EMBL" id="AGB38520.1"/>
    </source>
</evidence>
<dbReference type="RefSeq" id="WP_015321959.1">
    <property type="nucleotide sequence ID" value="NC_019974.1"/>
</dbReference>
<organism evidence="2 3">
    <name type="scientific">Natronococcus occultus SP4</name>
    <dbReference type="NCBI Taxonomy" id="694430"/>
    <lineage>
        <taxon>Archaea</taxon>
        <taxon>Methanobacteriati</taxon>
        <taxon>Methanobacteriota</taxon>
        <taxon>Stenosarchaea group</taxon>
        <taxon>Halobacteria</taxon>
        <taxon>Halobacteriales</taxon>
        <taxon>Natrialbaceae</taxon>
        <taxon>Natronococcus</taxon>
    </lineage>
</organism>
<feature type="compositionally biased region" description="Acidic residues" evidence="1">
    <location>
        <begin position="76"/>
        <end position="143"/>
    </location>
</feature>
<keyword evidence="3" id="KW-1185">Reference proteome</keyword>
<dbReference type="EMBL" id="CP003929">
    <property type="protein sequence ID" value="AGB38520.1"/>
    <property type="molecule type" value="Genomic_DNA"/>
</dbReference>
<dbReference type="GeneID" id="14403148"/>
<name>L0K1T9_9EURY</name>
<feature type="region of interest" description="Disordered" evidence="1">
    <location>
        <begin position="68"/>
        <end position="143"/>
    </location>
</feature>
<proteinExistence type="predicted"/>
<reference evidence="2 3" key="1">
    <citation type="submission" date="2012-11" db="EMBL/GenBank/DDBJ databases">
        <title>FINISHED of Natronococcus occultus SP4, DSM 3396.</title>
        <authorList>
            <consortium name="DOE Joint Genome Institute"/>
            <person name="Eisen J."/>
            <person name="Huntemann M."/>
            <person name="Wei C.-L."/>
            <person name="Han J."/>
            <person name="Detter J.C."/>
            <person name="Han C."/>
            <person name="Tapia R."/>
            <person name="Chen A."/>
            <person name="Kyrpides N."/>
            <person name="Mavromatis K."/>
            <person name="Markowitz V."/>
            <person name="Szeto E."/>
            <person name="Ivanova N."/>
            <person name="Mikhailova N."/>
            <person name="Ovchinnikova G."/>
            <person name="Pagani I."/>
            <person name="Pati A."/>
            <person name="Goodwin L."/>
            <person name="Nordberg H.P."/>
            <person name="Cantor M.N."/>
            <person name="Hua S.X."/>
            <person name="Woyke T."/>
            <person name="Eisen J."/>
            <person name="Klenk H.-P."/>
            <person name="Klenk H.-P."/>
        </authorList>
    </citation>
    <scope>NUCLEOTIDE SEQUENCE [LARGE SCALE GENOMIC DNA]</scope>
    <source>
        <strain evidence="2 3">SP4</strain>
    </source>
</reference>
<evidence type="ECO:0000313" key="3">
    <source>
        <dbReference type="Proteomes" id="UP000010878"/>
    </source>
</evidence>
<dbReference type="KEGG" id="nou:Natoc_2761"/>
<protein>
    <submittedName>
        <fullName evidence="2">Uncharacterized protein</fullName>
    </submittedName>
</protein>
<evidence type="ECO:0000256" key="1">
    <source>
        <dbReference type="SAM" id="MobiDB-lite"/>
    </source>
</evidence>
<dbReference type="Proteomes" id="UP000010878">
    <property type="component" value="Chromosome"/>
</dbReference>